<sequence>MENRKPEIELRSEDFNEVLSAVPAWIVRWGITMIACVVLMLLVGSAVFRYPDIISSTVSLTGTTPVSAVVARTSGKLQELYVENNQQVQANALLAVIENPARTDDIIRLKELVQQAESNLDTIALVPSQQLQLGSLQSLYSSFYLSMSEYKQFKELAYHLKKIGLVKARIVQNEAYYTNMLKQKELSAAQTEIAHQQYARDSLLGVKGLISKEAVEESYSRYLQSFLSAENMDRSLENLQIQLAQMNESLYDTEYQYLDQRNTLETKLRSLINQLRAEIDAWEINYALITPVDGEITLTQYWTNNQNVTAGNIVFNIVPTNQGEIIGKALLPTERSGKVKKGQKVNIRFNNYPDKEFGIVKGTVKNISLIPVVDGQNVKSYMVDIQLPNGLRTSYNKELPFLPEMEGQADIITEDISLLERFLMPIRKVITEGLKNEDM</sequence>
<keyword evidence="4 6" id="KW-0472">Membrane</keyword>
<dbReference type="RefSeq" id="WP_167960282.1">
    <property type="nucleotide sequence ID" value="NZ_CP050831.1"/>
</dbReference>
<evidence type="ECO:0000256" key="3">
    <source>
        <dbReference type="ARBA" id="ARBA00022989"/>
    </source>
</evidence>
<gene>
    <name evidence="8" type="ORF">BacF7301_03580</name>
</gene>
<evidence type="ECO:0000313" key="9">
    <source>
        <dbReference type="Proteomes" id="UP000501780"/>
    </source>
</evidence>
<accession>A0A6H0KIM5</accession>
<dbReference type="Proteomes" id="UP000501780">
    <property type="component" value="Chromosome"/>
</dbReference>
<evidence type="ECO:0000256" key="6">
    <source>
        <dbReference type="SAM" id="Phobius"/>
    </source>
</evidence>
<evidence type="ECO:0000256" key="4">
    <source>
        <dbReference type="ARBA" id="ARBA00023136"/>
    </source>
</evidence>
<dbReference type="PANTHER" id="PTHR30386">
    <property type="entry name" value="MEMBRANE FUSION SUBUNIT OF EMRAB-TOLC MULTIDRUG EFFLUX PUMP"/>
    <property type="match status" value="1"/>
</dbReference>
<feature type="transmembrane region" description="Helical" evidence="6">
    <location>
        <begin position="26"/>
        <end position="48"/>
    </location>
</feature>
<dbReference type="InterPro" id="IPR058982">
    <property type="entry name" value="Beta-barrel_AprE"/>
</dbReference>
<feature type="coiled-coil region" evidence="5">
    <location>
        <begin position="229"/>
        <end position="285"/>
    </location>
</feature>
<dbReference type="KEGG" id="bfc:BacF7301_03580"/>
<dbReference type="GO" id="GO:0016020">
    <property type="term" value="C:membrane"/>
    <property type="evidence" value="ECO:0007669"/>
    <property type="project" value="UniProtKB-SubCell"/>
</dbReference>
<evidence type="ECO:0000256" key="2">
    <source>
        <dbReference type="ARBA" id="ARBA00022692"/>
    </source>
</evidence>
<dbReference type="Gene3D" id="2.40.30.170">
    <property type="match status" value="1"/>
</dbReference>
<feature type="domain" description="AprE-like beta-barrel" evidence="7">
    <location>
        <begin position="329"/>
        <end position="413"/>
    </location>
</feature>
<dbReference type="Pfam" id="PF26002">
    <property type="entry name" value="Beta-barrel_AprE"/>
    <property type="match status" value="1"/>
</dbReference>
<proteinExistence type="predicted"/>
<dbReference type="PANTHER" id="PTHR30386:SF26">
    <property type="entry name" value="TRANSPORT PROTEIN COMB"/>
    <property type="match status" value="1"/>
</dbReference>
<evidence type="ECO:0000256" key="1">
    <source>
        <dbReference type="ARBA" id="ARBA00004167"/>
    </source>
</evidence>
<keyword evidence="5" id="KW-0175">Coiled coil</keyword>
<protein>
    <submittedName>
        <fullName evidence="8">HlyD family efflux transporter periplasmic adaptor subunit</fullName>
    </submittedName>
</protein>
<reference evidence="8 9" key="1">
    <citation type="submission" date="2020-03" db="EMBL/GenBank/DDBJ databases">
        <title>Genomic analysis of Bacteroides faecium CBA7301.</title>
        <authorList>
            <person name="Kim J."/>
            <person name="Roh S.W."/>
        </authorList>
    </citation>
    <scope>NUCLEOTIDE SEQUENCE [LARGE SCALE GENOMIC DNA]</scope>
    <source>
        <strain evidence="8 9">CBA7301</strain>
    </source>
</reference>
<comment type="subcellular location">
    <subcellularLocation>
        <location evidence="1">Membrane</location>
        <topology evidence="1">Single-pass membrane protein</topology>
    </subcellularLocation>
</comment>
<organism evidence="8 9">
    <name type="scientific">Bacteroides faecium</name>
    <dbReference type="NCBI Taxonomy" id="2715212"/>
    <lineage>
        <taxon>Bacteria</taxon>
        <taxon>Pseudomonadati</taxon>
        <taxon>Bacteroidota</taxon>
        <taxon>Bacteroidia</taxon>
        <taxon>Bacteroidales</taxon>
        <taxon>Bacteroidaceae</taxon>
        <taxon>Bacteroides</taxon>
    </lineage>
</organism>
<evidence type="ECO:0000313" key="8">
    <source>
        <dbReference type="EMBL" id="QIU93284.1"/>
    </source>
</evidence>
<dbReference type="AlphaFoldDB" id="A0A6H0KIM5"/>
<dbReference type="EMBL" id="CP050831">
    <property type="protein sequence ID" value="QIU93284.1"/>
    <property type="molecule type" value="Genomic_DNA"/>
</dbReference>
<evidence type="ECO:0000256" key="5">
    <source>
        <dbReference type="SAM" id="Coils"/>
    </source>
</evidence>
<evidence type="ECO:0000259" key="7">
    <source>
        <dbReference type="Pfam" id="PF26002"/>
    </source>
</evidence>
<dbReference type="Gene3D" id="2.40.50.100">
    <property type="match status" value="1"/>
</dbReference>
<keyword evidence="3 6" id="KW-1133">Transmembrane helix</keyword>
<dbReference type="InterPro" id="IPR050739">
    <property type="entry name" value="MFP"/>
</dbReference>
<keyword evidence="9" id="KW-1185">Reference proteome</keyword>
<keyword evidence="2 6" id="KW-0812">Transmembrane</keyword>
<dbReference type="PRINTS" id="PR01490">
    <property type="entry name" value="RTXTOXIND"/>
</dbReference>
<name>A0A6H0KIM5_9BACE</name>